<comment type="subcellular location">
    <subcellularLocation>
        <location evidence="6">Cytoplasm</location>
    </subcellularLocation>
</comment>
<dbReference type="Gene3D" id="3.40.50.150">
    <property type="entry name" value="Vaccinia Virus protein VP39"/>
    <property type="match status" value="2"/>
</dbReference>
<dbReference type="InterPro" id="IPR023543">
    <property type="entry name" value="rRNA_ssu_MeTfrase_C"/>
</dbReference>
<organism evidence="9 10">
    <name type="scientific">Dickeya aquatica</name>
    <dbReference type="NCBI Taxonomy" id="1401087"/>
    <lineage>
        <taxon>Bacteria</taxon>
        <taxon>Pseudomonadati</taxon>
        <taxon>Pseudomonadota</taxon>
        <taxon>Gammaproteobacteria</taxon>
        <taxon>Enterobacterales</taxon>
        <taxon>Pectobacteriaceae</taxon>
        <taxon>Dickeya</taxon>
    </lineage>
</organism>
<evidence type="ECO:0000256" key="5">
    <source>
        <dbReference type="ARBA" id="ARBA00022691"/>
    </source>
</evidence>
<dbReference type="PANTHER" id="PTHR47816:SF4">
    <property type="entry name" value="RIBOSOMAL RNA SMALL SUBUNIT METHYLTRANSFERASE C"/>
    <property type="match status" value="1"/>
</dbReference>
<comment type="catalytic activity">
    <reaction evidence="6">
        <text>guanosine(1207) in 16S rRNA + S-adenosyl-L-methionine = N(2)-methylguanosine(1207) in 16S rRNA + S-adenosyl-L-homocysteine + H(+)</text>
        <dbReference type="Rhea" id="RHEA:42736"/>
        <dbReference type="Rhea" id="RHEA-COMP:10213"/>
        <dbReference type="Rhea" id="RHEA-COMP:10214"/>
        <dbReference type="ChEBI" id="CHEBI:15378"/>
        <dbReference type="ChEBI" id="CHEBI:57856"/>
        <dbReference type="ChEBI" id="CHEBI:59789"/>
        <dbReference type="ChEBI" id="CHEBI:74269"/>
        <dbReference type="ChEBI" id="CHEBI:74481"/>
        <dbReference type="EC" id="2.1.1.172"/>
    </reaction>
</comment>
<dbReference type="NCBIfam" id="NF007023">
    <property type="entry name" value="PRK09489.1"/>
    <property type="match status" value="1"/>
</dbReference>
<gene>
    <name evidence="6 9" type="primary">rsmC</name>
    <name evidence="9" type="ORF">DAQ1742_00726</name>
</gene>
<accession>A0A375A6Q8</accession>
<dbReference type="GO" id="GO:0003676">
    <property type="term" value="F:nucleic acid binding"/>
    <property type="evidence" value="ECO:0007669"/>
    <property type="project" value="InterPro"/>
</dbReference>
<feature type="domain" description="Methyltransferase small N-terminal" evidence="8">
    <location>
        <begin position="38"/>
        <end position="192"/>
    </location>
</feature>
<dbReference type="KEGG" id="daq:DAQ1742_00726"/>
<dbReference type="SUPFAM" id="SSF53335">
    <property type="entry name" value="S-adenosyl-L-methionine-dependent methyltransferases"/>
    <property type="match status" value="1"/>
</dbReference>
<sequence length="372" mass="41308">MIVRRYANKSLNMRQQTTIIAAQFIEEPHLMSALTPASEVILRHSDEFVTRRVLFAGDLQDTLPAHFDASTVTVHTMQYHHWQSLQAALGEQAHFSLLATPDMVAGCDTLVYYWPKSKQEAQFQLFNLLSLLPVGCEIFVVGENRSGVRSAEAILEPFAPLNKIDSARRCGLYHGRLETQATFSHEEWWHQYDVDGVAVRTLPGVFSRDGLDVGSQLLLSTLEPHRRGKVLDLACGAGVLAAAFARISPKIRLTLSDVGAAALEASRATLEANGLEGQVVESNVYSNIQGRFDLIISNPPFHDGMQTSLHAAEMMIRGAASHLNMEGELRIVANAFLPYPALLDETFGSHEVLAQTGRFKVYRAVLRRHKHR</sequence>
<dbReference type="EC" id="2.1.1.172" evidence="6"/>
<dbReference type="AlphaFoldDB" id="A0A375A6Q8"/>
<keyword evidence="3 6" id="KW-0489">Methyltransferase</keyword>
<dbReference type="InterPro" id="IPR007848">
    <property type="entry name" value="Small_mtfrase_dom"/>
</dbReference>
<comment type="similarity">
    <text evidence="6">Belongs to the methyltransferase superfamily. RsmC family.</text>
</comment>
<feature type="domain" description="Methyltransferase small" evidence="7">
    <location>
        <begin position="197"/>
        <end position="363"/>
    </location>
</feature>
<reference evidence="9 10" key="1">
    <citation type="submission" date="2016-09" db="EMBL/GenBank/DDBJ databases">
        <authorList>
            <person name="Reverchon S."/>
            <person name="Nasser W."/>
            <person name="Leonard S."/>
            <person name="Brochier C."/>
            <person name="Duprey A."/>
        </authorList>
    </citation>
    <scope>NUCLEOTIDE SEQUENCE [LARGE SCALE GENOMIC DNA]</scope>
    <source>
        <strain evidence="9 10">174/2</strain>
    </source>
</reference>
<dbReference type="CDD" id="cd02440">
    <property type="entry name" value="AdoMet_MTases"/>
    <property type="match status" value="1"/>
</dbReference>
<dbReference type="Proteomes" id="UP000294820">
    <property type="component" value="Chromosome 1"/>
</dbReference>
<evidence type="ECO:0000256" key="2">
    <source>
        <dbReference type="ARBA" id="ARBA00022552"/>
    </source>
</evidence>
<evidence type="ECO:0000256" key="6">
    <source>
        <dbReference type="HAMAP-Rule" id="MF_01862"/>
    </source>
</evidence>
<evidence type="ECO:0000313" key="9">
    <source>
        <dbReference type="EMBL" id="SLM61802.1"/>
    </source>
</evidence>
<dbReference type="PANTHER" id="PTHR47816">
    <property type="entry name" value="RIBOSOMAL RNA SMALL SUBUNIT METHYLTRANSFERASE C"/>
    <property type="match status" value="1"/>
</dbReference>
<evidence type="ECO:0000259" key="7">
    <source>
        <dbReference type="Pfam" id="PF05175"/>
    </source>
</evidence>
<dbReference type="InterPro" id="IPR013675">
    <property type="entry name" value="Mtase_sm_N"/>
</dbReference>
<evidence type="ECO:0000313" key="10">
    <source>
        <dbReference type="Proteomes" id="UP000294820"/>
    </source>
</evidence>
<dbReference type="Pfam" id="PF05175">
    <property type="entry name" value="MTS"/>
    <property type="match status" value="1"/>
</dbReference>
<evidence type="ECO:0000259" key="8">
    <source>
        <dbReference type="Pfam" id="PF08468"/>
    </source>
</evidence>
<dbReference type="InterPro" id="IPR029063">
    <property type="entry name" value="SAM-dependent_MTases_sf"/>
</dbReference>
<dbReference type="GO" id="GO:0052914">
    <property type="term" value="F:16S rRNA (guanine(1207)-N(2))-methyltransferase activity"/>
    <property type="evidence" value="ECO:0007669"/>
    <property type="project" value="UniProtKB-EC"/>
</dbReference>
<evidence type="ECO:0000256" key="4">
    <source>
        <dbReference type="ARBA" id="ARBA00022679"/>
    </source>
</evidence>
<comment type="function">
    <text evidence="6">Specifically methylates the guanine in position 1207 of 16S rRNA in the 30S particle.</text>
</comment>
<proteinExistence type="inferred from homology"/>
<keyword evidence="10" id="KW-1185">Reference proteome</keyword>
<dbReference type="GO" id="GO:0005737">
    <property type="term" value="C:cytoplasm"/>
    <property type="evidence" value="ECO:0007669"/>
    <property type="project" value="UniProtKB-SubCell"/>
</dbReference>
<keyword evidence="2 6" id="KW-0698">rRNA processing</keyword>
<dbReference type="HAMAP" id="MF_01862">
    <property type="entry name" value="16SrRNA_methyltr_C"/>
    <property type="match status" value="1"/>
</dbReference>
<comment type="subunit">
    <text evidence="6">Monomer.</text>
</comment>
<dbReference type="EMBL" id="LT615367">
    <property type="protein sequence ID" value="SLM61802.1"/>
    <property type="molecule type" value="Genomic_DNA"/>
</dbReference>
<keyword evidence="4 6" id="KW-0808">Transferase</keyword>
<protein>
    <recommendedName>
        <fullName evidence="6">Ribosomal RNA small subunit methyltransferase C</fullName>
        <ecNumber evidence="6">2.1.1.172</ecNumber>
    </recommendedName>
    <alternativeName>
        <fullName evidence="6">16S rRNA m2G1207 methyltransferase</fullName>
    </alternativeName>
    <alternativeName>
        <fullName evidence="6">rRNA (guanine-N(2)-)-methyltransferase RsmC</fullName>
    </alternativeName>
</protein>
<keyword evidence="5 6" id="KW-0949">S-adenosyl-L-methionine</keyword>
<dbReference type="InterPro" id="IPR002052">
    <property type="entry name" value="DNA_methylase_N6_adenine_CS"/>
</dbReference>
<dbReference type="Pfam" id="PF08468">
    <property type="entry name" value="MTS_N"/>
    <property type="match status" value="1"/>
</dbReference>
<dbReference type="PROSITE" id="PS00092">
    <property type="entry name" value="N6_MTASE"/>
    <property type="match status" value="1"/>
</dbReference>
<evidence type="ECO:0000256" key="3">
    <source>
        <dbReference type="ARBA" id="ARBA00022603"/>
    </source>
</evidence>
<evidence type="ECO:0000256" key="1">
    <source>
        <dbReference type="ARBA" id="ARBA00022490"/>
    </source>
</evidence>
<keyword evidence="1 6" id="KW-0963">Cytoplasm</keyword>
<name>A0A375A6Q8_9GAMM</name>
<dbReference type="InterPro" id="IPR046977">
    <property type="entry name" value="RsmC/RlmG"/>
</dbReference>